<protein>
    <submittedName>
        <fullName evidence="2">Uncharacterized protein</fullName>
    </submittedName>
</protein>
<proteinExistence type="predicted"/>
<dbReference type="Proteomes" id="UP000324222">
    <property type="component" value="Unassembled WGS sequence"/>
</dbReference>
<comment type="caution">
    <text evidence="2">The sequence shown here is derived from an EMBL/GenBank/DDBJ whole genome shotgun (WGS) entry which is preliminary data.</text>
</comment>
<organism evidence="2 3">
    <name type="scientific">Portunus trituberculatus</name>
    <name type="common">Swimming crab</name>
    <name type="synonym">Neptunus trituberculatus</name>
    <dbReference type="NCBI Taxonomy" id="210409"/>
    <lineage>
        <taxon>Eukaryota</taxon>
        <taxon>Metazoa</taxon>
        <taxon>Ecdysozoa</taxon>
        <taxon>Arthropoda</taxon>
        <taxon>Crustacea</taxon>
        <taxon>Multicrustacea</taxon>
        <taxon>Malacostraca</taxon>
        <taxon>Eumalacostraca</taxon>
        <taxon>Eucarida</taxon>
        <taxon>Decapoda</taxon>
        <taxon>Pleocyemata</taxon>
        <taxon>Brachyura</taxon>
        <taxon>Eubrachyura</taxon>
        <taxon>Portunoidea</taxon>
        <taxon>Portunidae</taxon>
        <taxon>Portuninae</taxon>
        <taxon>Portunus</taxon>
    </lineage>
</organism>
<keyword evidence="1" id="KW-0472">Membrane</keyword>
<keyword evidence="1" id="KW-1133">Transmembrane helix</keyword>
<keyword evidence="3" id="KW-1185">Reference proteome</keyword>
<dbReference type="AlphaFoldDB" id="A0A5B7FCT2"/>
<dbReference type="EMBL" id="VSRR010006515">
    <property type="protein sequence ID" value="MPC44981.1"/>
    <property type="molecule type" value="Genomic_DNA"/>
</dbReference>
<accession>A0A5B7FCT2</accession>
<sequence>MSSESLLERLGRCCRVPSGPNSSVERSDELFWHAIAYLPLVRHIVWLLLAAVIPAVRRYRWKR</sequence>
<evidence type="ECO:0000313" key="3">
    <source>
        <dbReference type="Proteomes" id="UP000324222"/>
    </source>
</evidence>
<name>A0A5B7FCT2_PORTR</name>
<evidence type="ECO:0000256" key="1">
    <source>
        <dbReference type="SAM" id="Phobius"/>
    </source>
</evidence>
<evidence type="ECO:0000313" key="2">
    <source>
        <dbReference type="EMBL" id="MPC44981.1"/>
    </source>
</evidence>
<reference evidence="2 3" key="1">
    <citation type="submission" date="2019-05" db="EMBL/GenBank/DDBJ databases">
        <title>Another draft genome of Portunus trituberculatus and its Hox gene families provides insights of decapod evolution.</title>
        <authorList>
            <person name="Jeong J.-H."/>
            <person name="Song I."/>
            <person name="Kim S."/>
            <person name="Choi T."/>
            <person name="Kim D."/>
            <person name="Ryu S."/>
            <person name="Kim W."/>
        </authorList>
    </citation>
    <scope>NUCLEOTIDE SEQUENCE [LARGE SCALE GENOMIC DNA]</scope>
    <source>
        <tissue evidence="2">Muscle</tissue>
    </source>
</reference>
<feature type="transmembrane region" description="Helical" evidence="1">
    <location>
        <begin position="30"/>
        <end position="56"/>
    </location>
</feature>
<gene>
    <name evidence="2" type="ORF">E2C01_038664</name>
</gene>
<keyword evidence="1" id="KW-0812">Transmembrane</keyword>